<dbReference type="Proteomes" id="UP000887013">
    <property type="component" value="Unassembled WGS sequence"/>
</dbReference>
<sequence length="78" mass="8678">MKDPGKQGAVIQVHPQPPSYIIKEKDLLIEGIDFTFNKVTLERRIQDGQEPVAHPEVGHGGYSWGIKAVRDIALSNDQ</sequence>
<proteinExistence type="predicted"/>
<evidence type="ECO:0000313" key="2">
    <source>
        <dbReference type="Proteomes" id="UP000887013"/>
    </source>
</evidence>
<keyword evidence="2" id="KW-1185">Reference proteome</keyword>
<dbReference type="AlphaFoldDB" id="A0A8X6QCD1"/>
<name>A0A8X6QCD1_NEPPI</name>
<organism evidence="1 2">
    <name type="scientific">Nephila pilipes</name>
    <name type="common">Giant wood spider</name>
    <name type="synonym">Nephila maculata</name>
    <dbReference type="NCBI Taxonomy" id="299642"/>
    <lineage>
        <taxon>Eukaryota</taxon>
        <taxon>Metazoa</taxon>
        <taxon>Ecdysozoa</taxon>
        <taxon>Arthropoda</taxon>
        <taxon>Chelicerata</taxon>
        <taxon>Arachnida</taxon>
        <taxon>Araneae</taxon>
        <taxon>Araneomorphae</taxon>
        <taxon>Entelegynae</taxon>
        <taxon>Araneoidea</taxon>
        <taxon>Nephilidae</taxon>
        <taxon>Nephila</taxon>
    </lineage>
</organism>
<protein>
    <submittedName>
        <fullName evidence="1">Uncharacterized protein</fullName>
    </submittedName>
</protein>
<accession>A0A8X6QCD1</accession>
<gene>
    <name evidence="1" type="ORF">NPIL_425301</name>
</gene>
<comment type="caution">
    <text evidence="1">The sequence shown here is derived from an EMBL/GenBank/DDBJ whole genome shotgun (WGS) entry which is preliminary data.</text>
</comment>
<reference evidence="1" key="1">
    <citation type="submission" date="2020-08" db="EMBL/GenBank/DDBJ databases">
        <title>Multicomponent nature underlies the extraordinary mechanical properties of spider dragline silk.</title>
        <authorList>
            <person name="Kono N."/>
            <person name="Nakamura H."/>
            <person name="Mori M."/>
            <person name="Yoshida Y."/>
            <person name="Ohtoshi R."/>
            <person name="Malay A.D."/>
            <person name="Moran D.A.P."/>
            <person name="Tomita M."/>
            <person name="Numata K."/>
            <person name="Arakawa K."/>
        </authorList>
    </citation>
    <scope>NUCLEOTIDE SEQUENCE</scope>
</reference>
<evidence type="ECO:0000313" key="1">
    <source>
        <dbReference type="EMBL" id="GFU10934.1"/>
    </source>
</evidence>
<dbReference type="EMBL" id="BMAW01029195">
    <property type="protein sequence ID" value="GFU10934.1"/>
    <property type="molecule type" value="Genomic_DNA"/>
</dbReference>